<dbReference type="SUPFAM" id="SSF55060">
    <property type="entry name" value="GHMP Kinase, C-terminal domain"/>
    <property type="match status" value="1"/>
</dbReference>
<name>A0A9N9GSH2_9GLOM</name>
<dbReference type="OrthoDB" id="195231at2759"/>
<gene>
    <name evidence="5" type="ORF">DEBURN_LOCUS10444</name>
</gene>
<keyword evidence="1" id="KW-0808">Transferase</keyword>
<evidence type="ECO:0000256" key="4">
    <source>
        <dbReference type="ARBA" id="ARBA00022840"/>
    </source>
</evidence>
<protein>
    <submittedName>
        <fullName evidence="5">3961_t:CDS:1</fullName>
    </submittedName>
</protein>
<dbReference type="PANTHER" id="PTHR20861:SF1">
    <property type="entry name" value="HOMOSERINE KINASE"/>
    <property type="match status" value="1"/>
</dbReference>
<dbReference type="Gene3D" id="3.30.70.890">
    <property type="entry name" value="GHMP kinase, C-terminal domain"/>
    <property type="match status" value="1"/>
</dbReference>
<evidence type="ECO:0000313" key="6">
    <source>
        <dbReference type="Proteomes" id="UP000789706"/>
    </source>
</evidence>
<dbReference type="InterPro" id="IPR036554">
    <property type="entry name" value="GHMP_kinase_C_sf"/>
</dbReference>
<organism evidence="5 6">
    <name type="scientific">Diversispora eburnea</name>
    <dbReference type="NCBI Taxonomy" id="1213867"/>
    <lineage>
        <taxon>Eukaryota</taxon>
        <taxon>Fungi</taxon>
        <taxon>Fungi incertae sedis</taxon>
        <taxon>Mucoromycota</taxon>
        <taxon>Glomeromycotina</taxon>
        <taxon>Glomeromycetes</taxon>
        <taxon>Diversisporales</taxon>
        <taxon>Diversisporaceae</taxon>
        <taxon>Diversispora</taxon>
    </lineage>
</organism>
<evidence type="ECO:0000313" key="5">
    <source>
        <dbReference type="EMBL" id="CAG8622982.1"/>
    </source>
</evidence>
<dbReference type="AlphaFoldDB" id="A0A9N9GSH2"/>
<keyword evidence="4" id="KW-0067">ATP-binding</keyword>
<comment type="caution">
    <text evidence="5">The sequence shown here is derived from an EMBL/GenBank/DDBJ whole genome shotgun (WGS) entry which is preliminary data.</text>
</comment>
<dbReference type="EMBL" id="CAJVPK010003072">
    <property type="protein sequence ID" value="CAG8622982.1"/>
    <property type="molecule type" value="Genomic_DNA"/>
</dbReference>
<dbReference type="PANTHER" id="PTHR20861">
    <property type="entry name" value="HOMOSERINE/4-DIPHOSPHOCYTIDYL-2-C-METHYL-D-ERYTHRITOL KINASE"/>
    <property type="match status" value="1"/>
</dbReference>
<sequence>IPGLPEILVSVNPNTHPGLLGICLSGAGPTILVLATHNFDNISETITNIFSEKGIDTVVKVLEIVNEGAQVVETH</sequence>
<dbReference type="GO" id="GO:0005524">
    <property type="term" value="F:ATP binding"/>
    <property type="evidence" value="ECO:0007669"/>
    <property type="project" value="UniProtKB-KW"/>
</dbReference>
<proteinExistence type="predicted"/>
<keyword evidence="6" id="KW-1185">Reference proteome</keyword>
<evidence type="ECO:0000256" key="3">
    <source>
        <dbReference type="ARBA" id="ARBA00022777"/>
    </source>
</evidence>
<keyword evidence="2" id="KW-0547">Nucleotide-binding</keyword>
<feature type="non-terminal residue" evidence="5">
    <location>
        <position position="1"/>
    </location>
</feature>
<evidence type="ECO:0000256" key="2">
    <source>
        <dbReference type="ARBA" id="ARBA00022741"/>
    </source>
</evidence>
<dbReference type="GO" id="GO:0016301">
    <property type="term" value="F:kinase activity"/>
    <property type="evidence" value="ECO:0007669"/>
    <property type="project" value="UniProtKB-KW"/>
</dbReference>
<accession>A0A9N9GSH2</accession>
<reference evidence="5" key="1">
    <citation type="submission" date="2021-06" db="EMBL/GenBank/DDBJ databases">
        <authorList>
            <person name="Kallberg Y."/>
            <person name="Tangrot J."/>
            <person name="Rosling A."/>
        </authorList>
    </citation>
    <scope>NUCLEOTIDE SEQUENCE</scope>
    <source>
        <strain evidence="5">AZ414A</strain>
    </source>
</reference>
<evidence type="ECO:0000256" key="1">
    <source>
        <dbReference type="ARBA" id="ARBA00022679"/>
    </source>
</evidence>
<dbReference type="Proteomes" id="UP000789706">
    <property type="component" value="Unassembled WGS sequence"/>
</dbReference>
<keyword evidence="3" id="KW-0418">Kinase</keyword>